<feature type="compositionally biased region" description="Acidic residues" evidence="1">
    <location>
        <begin position="226"/>
        <end position="248"/>
    </location>
</feature>
<gene>
    <name evidence="2" type="ORF">A1Q1_04199</name>
</gene>
<name>J5SQF5_TRIAS</name>
<feature type="region of interest" description="Disordered" evidence="1">
    <location>
        <begin position="38"/>
        <end position="58"/>
    </location>
</feature>
<dbReference type="Proteomes" id="UP000002748">
    <property type="component" value="Unassembled WGS sequence"/>
</dbReference>
<protein>
    <submittedName>
        <fullName evidence="2">Uncharacterized protein</fullName>
    </submittedName>
</protein>
<dbReference type="AlphaFoldDB" id="J5SQF5"/>
<evidence type="ECO:0000313" key="3">
    <source>
        <dbReference type="Proteomes" id="UP000002748"/>
    </source>
</evidence>
<evidence type="ECO:0000313" key="2">
    <source>
        <dbReference type="EMBL" id="EJT46956.1"/>
    </source>
</evidence>
<accession>J5SQF5</accession>
<dbReference type="PANTHER" id="PTHR35711">
    <property type="entry name" value="EXPRESSED PROTEIN"/>
    <property type="match status" value="1"/>
</dbReference>
<feature type="compositionally biased region" description="Acidic residues" evidence="1">
    <location>
        <begin position="39"/>
        <end position="54"/>
    </location>
</feature>
<feature type="compositionally biased region" description="Acidic residues" evidence="1">
    <location>
        <begin position="84"/>
        <end position="104"/>
    </location>
</feature>
<dbReference type="OrthoDB" id="10637304at2759"/>
<sequence length="446" mass="48957">MTAVALPDASHVVITTCEGMDLNIVTRDDGVVLPRVEIEIEGDSDDEDGDEDGEGLSPEQVAAVEAQLGALVEDVKSKAKVGGDVEDAEGEGEWVDEDDEDDDGPPPPPRLESEIDPEQAPALYAATKVIDLEDLAFPNALLGVAQLVDNVETLRIKAVPSSGFLGEWPISFKNVIVWQNEMNYEYGPFVDDDSDYETEEEDEEEEDEDETKTEDAEASKTAAKDADDENDPDYTPGEDDDESDEEEETILCTSRFVLNITPSHPTTPRVTKALEDLLNTLNAPLDEITVIFNVDKEYKQPKDYEPSEDDEEEPPLLGFLLTLLTMCGSDDTKINMVDFDHTGVEWLSGAATTPKGLDATGIVPPAVVRQVFEEFINGGMAEVRDAVQEDGLGDVGTKRTITYVSRDEYKAAVGDAQFKLDTQWEKVTGNDEYSWHDAEFVGMSLN</sequence>
<dbReference type="HOGENOM" id="CLU_614213_0_0_1"/>
<feature type="region of interest" description="Disordered" evidence="1">
    <location>
        <begin position="75"/>
        <end position="118"/>
    </location>
</feature>
<feature type="compositionally biased region" description="Acidic residues" evidence="1">
    <location>
        <begin position="190"/>
        <end position="212"/>
    </location>
</feature>
<dbReference type="PANTHER" id="PTHR35711:SF1">
    <property type="entry name" value="ECTODERMAL, ISOFORM F"/>
    <property type="match status" value="1"/>
</dbReference>
<organism evidence="2 3">
    <name type="scientific">Trichosporon asahii var. asahii (strain ATCC 90039 / CBS 2479 / JCM 2466 / KCTC 7840 / NBRC 103889/ NCYC 2677 / UAMH 7654)</name>
    <name type="common">Yeast</name>
    <dbReference type="NCBI Taxonomy" id="1186058"/>
    <lineage>
        <taxon>Eukaryota</taxon>
        <taxon>Fungi</taxon>
        <taxon>Dikarya</taxon>
        <taxon>Basidiomycota</taxon>
        <taxon>Agaricomycotina</taxon>
        <taxon>Tremellomycetes</taxon>
        <taxon>Trichosporonales</taxon>
        <taxon>Trichosporonaceae</taxon>
        <taxon>Trichosporon</taxon>
    </lineage>
</organism>
<dbReference type="GeneID" id="25987712"/>
<reference evidence="2 3" key="1">
    <citation type="journal article" date="2012" name="Eukaryot. Cell">
        <title>Draft genome sequence of CBS 2479, the standard type strain of Trichosporon asahii.</title>
        <authorList>
            <person name="Yang R.Y."/>
            <person name="Li H.T."/>
            <person name="Zhu H."/>
            <person name="Zhou G.P."/>
            <person name="Wang M."/>
            <person name="Wang L."/>
        </authorList>
    </citation>
    <scope>NUCLEOTIDE SEQUENCE [LARGE SCALE GENOMIC DNA]</scope>
    <source>
        <strain evidence="3">ATCC 90039 / CBS 2479 / JCM 2466 / KCTC 7840 / NCYC 2677 / UAMH 7654</strain>
    </source>
</reference>
<feature type="region of interest" description="Disordered" evidence="1">
    <location>
        <begin position="188"/>
        <end position="248"/>
    </location>
</feature>
<dbReference type="RefSeq" id="XP_014178051.1">
    <property type="nucleotide sequence ID" value="XM_014322576.1"/>
</dbReference>
<feature type="compositionally biased region" description="Basic and acidic residues" evidence="1">
    <location>
        <begin position="213"/>
        <end position="225"/>
    </location>
</feature>
<proteinExistence type="predicted"/>
<dbReference type="VEuPathDB" id="FungiDB:A1Q1_04199"/>
<dbReference type="KEGG" id="tasa:A1Q1_04199"/>
<comment type="caution">
    <text evidence="2">The sequence shown here is derived from an EMBL/GenBank/DDBJ whole genome shotgun (WGS) entry which is preliminary data.</text>
</comment>
<evidence type="ECO:0000256" key="1">
    <source>
        <dbReference type="SAM" id="MobiDB-lite"/>
    </source>
</evidence>
<dbReference type="EMBL" id="ALBS01000266">
    <property type="protein sequence ID" value="EJT46956.1"/>
    <property type="molecule type" value="Genomic_DNA"/>
</dbReference>